<organism evidence="2 3">
    <name type="scientific">Vitis vinifera</name>
    <name type="common">Grape</name>
    <dbReference type="NCBI Taxonomy" id="29760"/>
    <lineage>
        <taxon>Eukaryota</taxon>
        <taxon>Viridiplantae</taxon>
        <taxon>Streptophyta</taxon>
        <taxon>Embryophyta</taxon>
        <taxon>Tracheophyta</taxon>
        <taxon>Spermatophyta</taxon>
        <taxon>Magnoliopsida</taxon>
        <taxon>eudicotyledons</taxon>
        <taxon>Gunneridae</taxon>
        <taxon>Pentapetalae</taxon>
        <taxon>rosids</taxon>
        <taxon>Vitales</taxon>
        <taxon>Vitaceae</taxon>
        <taxon>Viteae</taxon>
        <taxon>Vitis</taxon>
    </lineage>
</organism>
<dbReference type="CDD" id="cd09279">
    <property type="entry name" value="RNase_HI_like"/>
    <property type="match status" value="1"/>
</dbReference>
<dbReference type="GO" id="GO:0004523">
    <property type="term" value="F:RNA-DNA hybrid ribonuclease activity"/>
    <property type="evidence" value="ECO:0007669"/>
    <property type="project" value="InterPro"/>
</dbReference>
<dbReference type="PROSITE" id="PS50994">
    <property type="entry name" value="INTEGRASE"/>
    <property type="match status" value="1"/>
</dbReference>
<protein>
    <recommendedName>
        <fullName evidence="1">Integrase catalytic domain-containing protein</fullName>
    </recommendedName>
</protein>
<dbReference type="InterPro" id="IPR043128">
    <property type="entry name" value="Rev_trsase/Diguanyl_cyclase"/>
</dbReference>
<feature type="domain" description="Integrase catalytic" evidence="1">
    <location>
        <begin position="358"/>
        <end position="463"/>
    </location>
</feature>
<evidence type="ECO:0000313" key="2">
    <source>
        <dbReference type="EMBL" id="RVW44936.1"/>
    </source>
</evidence>
<evidence type="ECO:0000259" key="1">
    <source>
        <dbReference type="PROSITE" id="PS50994"/>
    </source>
</evidence>
<dbReference type="GO" id="GO:0003676">
    <property type="term" value="F:nucleic acid binding"/>
    <property type="evidence" value="ECO:0007669"/>
    <property type="project" value="InterPro"/>
</dbReference>
<proteinExistence type="predicted"/>
<dbReference type="CDD" id="cd01647">
    <property type="entry name" value="RT_LTR"/>
    <property type="match status" value="1"/>
</dbReference>
<dbReference type="Pfam" id="PF13456">
    <property type="entry name" value="RVT_3"/>
    <property type="match status" value="1"/>
</dbReference>
<dbReference type="InterPro" id="IPR012337">
    <property type="entry name" value="RNaseH-like_sf"/>
</dbReference>
<dbReference type="InterPro" id="IPR001584">
    <property type="entry name" value="Integrase_cat-core"/>
</dbReference>
<dbReference type="SUPFAM" id="SSF56672">
    <property type="entry name" value="DNA/RNA polymerases"/>
    <property type="match status" value="1"/>
</dbReference>
<dbReference type="InterPro" id="IPR002156">
    <property type="entry name" value="RNaseH_domain"/>
</dbReference>
<dbReference type="PANTHER" id="PTHR48475:SF2">
    <property type="entry name" value="RIBONUCLEASE H"/>
    <property type="match status" value="1"/>
</dbReference>
<dbReference type="Proteomes" id="UP000288805">
    <property type="component" value="Unassembled WGS sequence"/>
</dbReference>
<dbReference type="AlphaFoldDB" id="A0A438EAS8"/>
<dbReference type="SUPFAM" id="SSF53098">
    <property type="entry name" value="Ribonuclease H-like"/>
    <property type="match status" value="1"/>
</dbReference>
<name>A0A438EAS8_VITVI</name>
<gene>
    <name evidence="2" type="ORF">CK203_077887</name>
</gene>
<dbReference type="Pfam" id="PF00078">
    <property type="entry name" value="RVT_1"/>
    <property type="match status" value="1"/>
</dbReference>
<dbReference type="InterPro" id="IPR043502">
    <property type="entry name" value="DNA/RNA_pol_sf"/>
</dbReference>
<dbReference type="InterPro" id="IPR000477">
    <property type="entry name" value="RT_dom"/>
</dbReference>
<dbReference type="InterPro" id="IPR036397">
    <property type="entry name" value="RNaseH_sf"/>
</dbReference>
<evidence type="ECO:0000313" key="3">
    <source>
        <dbReference type="Proteomes" id="UP000288805"/>
    </source>
</evidence>
<dbReference type="EMBL" id="QGNW01001338">
    <property type="protein sequence ID" value="RVW44936.1"/>
    <property type="molecule type" value="Genomic_DNA"/>
</dbReference>
<dbReference type="Gene3D" id="3.30.70.270">
    <property type="match status" value="1"/>
</dbReference>
<dbReference type="Gene3D" id="3.10.10.10">
    <property type="entry name" value="HIV Type 1 Reverse Transcriptase, subunit A, domain 1"/>
    <property type="match status" value="1"/>
</dbReference>
<dbReference type="Gene3D" id="3.30.420.10">
    <property type="entry name" value="Ribonuclease H-like superfamily/Ribonuclease H"/>
    <property type="match status" value="2"/>
</dbReference>
<dbReference type="PANTHER" id="PTHR48475">
    <property type="entry name" value="RIBONUCLEASE H"/>
    <property type="match status" value="1"/>
</dbReference>
<accession>A0A438EAS8</accession>
<reference evidence="2 3" key="1">
    <citation type="journal article" date="2018" name="PLoS Genet.">
        <title>Population sequencing reveals clonal diversity and ancestral inbreeding in the grapevine cultivar Chardonnay.</title>
        <authorList>
            <person name="Roach M.J."/>
            <person name="Johnson D.L."/>
            <person name="Bohlmann J."/>
            <person name="van Vuuren H.J."/>
            <person name="Jones S.J."/>
            <person name="Pretorius I.S."/>
            <person name="Schmidt S.A."/>
            <person name="Borneman A.R."/>
        </authorList>
    </citation>
    <scope>NUCLEOTIDE SEQUENCE [LARGE SCALE GENOMIC DNA]</scope>
    <source>
        <strain evidence="3">cv. Chardonnay</strain>
        <tissue evidence="2">Leaf</tissue>
    </source>
</reference>
<sequence length="463" mass="52855">MVRYLIEEGQVDLLGSQLATCQCYQMALDFEHPTSEEARPKSSNTNDSLLTQDELELLGSGLQQNKDTFAWTHSDMFGIPPSMASQSLMSHPPRVMSSKRFHVSIWIDQIVDAIVRHGMLSFLNAFSGYHQILMFQLDKEKTTFITPNGLYCYKVMSFGLKNAGTTYQRLMTKIFKPLIDRTMEAYNMKLNLAKCVFGVSARKFLGGASMFSWTDECKQAFEIVKRYLTEPSILTELPQKPAHLVESLREQWWTLHVDETSRASSSGIGLILESPTEELVEQAIRFNFSASNNEAKYEAILVRLDLAITLATTRLEIRSDSQLIFGQIQKEYEANDERMACYLTMVKDRLKKLDKWVVRQVPRNENLKVDTLAGIATTLPIRKSSNATRLPPSHTLNHTRTTTQKKFMLVAIDYFNKWAEAEAYASIKDKDVSKFIWKNIMCQFEVPRAIVADNGPQFDSIVF</sequence>
<dbReference type="GO" id="GO:0015074">
    <property type="term" value="P:DNA integration"/>
    <property type="evidence" value="ECO:0007669"/>
    <property type="project" value="InterPro"/>
</dbReference>
<comment type="caution">
    <text evidence="2">The sequence shown here is derived from an EMBL/GenBank/DDBJ whole genome shotgun (WGS) entry which is preliminary data.</text>
</comment>